<keyword evidence="1" id="KW-1185">Reference proteome</keyword>
<reference evidence="1" key="1">
    <citation type="journal article" date="2014" name="Nat. Commun.">
        <title>The tobacco genome sequence and its comparison with those of tomato and potato.</title>
        <authorList>
            <person name="Sierro N."/>
            <person name="Battey J.N."/>
            <person name="Ouadi S."/>
            <person name="Bakaher N."/>
            <person name="Bovet L."/>
            <person name="Willig A."/>
            <person name="Goepfert S."/>
            <person name="Peitsch M.C."/>
            <person name="Ivanov N.V."/>
        </authorList>
    </citation>
    <scope>NUCLEOTIDE SEQUENCE [LARGE SCALE GENOMIC DNA]</scope>
</reference>
<evidence type="ECO:0000313" key="2">
    <source>
        <dbReference type="RefSeq" id="XP_075084733.1"/>
    </source>
</evidence>
<accession>A0AC58SIC4</accession>
<proteinExistence type="predicted"/>
<evidence type="ECO:0000313" key="1">
    <source>
        <dbReference type="Proteomes" id="UP000790787"/>
    </source>
</evidence>
<reference evidence="2" key="2">
    <citation type="submission" date="2025-08" db="UniProtKB">
        <authorList>
            <consortium name="RefSeq"/>
        </authorList>
    </citation>
    <scope>IDENTIFICATION</scope>
    <source>
        <tissue evidence="2">Leaf</tissue>
    </source>
</reference>
<sequence>MEYFLITKHYELWTIVNQGPLIPTKQNAQSEIFPKDPFEFVAADFRMMEKNAKAKKILICGLSPDEYNRIFVCSNMKQIWDALQTAHEGTNQVKRSRIELLMRNYELFSMKESEPI</sequence>
<name>A0AC58SIC4_TOBAC</name>
<protein>
    <submittedName>
        <fullName evidence="2">Uncharacterized protein LOC142167990</fullName>
    </submittedName>
</protein>
<organism evidence="1 2">
    <name type="scientific">Nicotiana tabacum</name>
    <name type="common">Common tobacco</name>
    <dbReference type="NCBI Taxonomy" id="4097"/>
    <lineage>
        <taxon>Eukaryota</taxon>
        <taxon>Viridiplantae</taxon>
        <taxon>Streptophyta</taxon>
        <taxon>Embryophyta</taxon>
        <taxon>Tracheophyta</taxon>
        <taxon>Spermatophyta</taxon>
        <taxon>Magnoliopsida</taxon>
        <taxon>eudicotyledons</taxon>
        <taxon>Gunneridae</taxon>
        <taxon>Pentapetalae</taxon>
        <taxon>asterids</taxon>
        <taxon>lamiids</taxon>
        <taxon>Solanales</taxon>
        <taxon>Solanaceae</taxon>
        <taxon>Nicotianoideae</taxon>
        <taxon>Nicotianeae</taxon>
        <taxon>Nicotiana</taxon>
    </lineage>
</organism>
<dbReference type="Proteomes" id="UP000790787">
    <property type="component" value="Chromosome 13"/>
</dbReference>
<gene>
    <name evidence="2" type="primary">LOC142167990</name>
</gene>
<dbReference type="RefSeq" id="XP_075084733.1">
    <property type="nucleotide sequence ID" value="XM_075228632.1"/>
</dbReference>